<keyword evidence="2" id="KW-0503">Monooxygenase</keyword>
<dbReference type="STRING" id="67331.SAMN04490357_5267"/>
<sequence length="104" mass="11955">MFGLMVRFTCKDETSAAAFDDLVARTGELIRANEPGTVIYAVHRVDGRPLERVFYELYQDKDAFEEHESKDYVRAFLSERDQYLSATEVDRLDFVSGKGVDVEH</sequence>
<dbReference type="RefSeq" id="WP_074993240.1">
    <property type="nucleotide sequence ID" value="NZ_FNTD01000004.1"/>
</dbReference>
<dbReference type="Pfam" id="PF03992">
    <property type="entry name" value="ABM"/>
    <property type="match status" value="1"/>
</dbReference>
<dbReference type="GeneID" id="95514345"/>
<evidence type="ECO:0000313" key="2">
    <source>
        <dbReference type="EMBL" id="SED60206.1"/>
    </source>
</evidence>
<dbReference type="AlphaFoldDB" id="A0A1H5C0R1"/>
<dbReference type="EMBL" id="FNTD01000004">
    <property type="protein sequence ID" value="SED60206.1"/>
    <property type="molecule type" value="Genomic_DNA"/>
</dbReference>
<organism evidence="2 3">
    <name type="scientific">Streptomyces misionensis</name>
    <dbReference type="NCBI Taxonomy" id="67331"/>
    <lineage>
        <taxon>Bacteria</taxon>
        <taxon>Bacillati</taxon>
        <taxon>Actinomycetota</taxon>
        <taxon>Actinomycetes</taxon>
        <taxon>Kitasatosporales</taxon>
        <taxon>Streptomycetaceae</taxon>
        <taxon>Streptomyces</taxon>
    </lineage>
</organism>
<evidence type="ECO:0000313" key="3">
    <source>
        <dbReference type="Proteomes" id="UP000182375"/>
    </source>
</evidence>
<dbReference type="PROSITE" id="PS51725">
    <property type="entry name" value="ABM"/>
    <property type="match status" value="1"/>
</dbReference>
<accession>A0A1H5C0R1</accession>
<name>A0A1H5C0R1_9ACTN</name>
<evidence type="ECO:0000259" key="1">
    <source>
        <dbReference type="PROSITE" id="PS51725"/>
    </source>
</evidence>
<gene>
    <name evidence="2" type="ORF">SAMN04490357_5267</name>
</gene>
<protein>
    <submittedName>
        <fullName evidence="2">Quinol monooxygenase YgiN</fullName>
    </submittedName>
</protein>
<dbReference type="InterPro" id="IPR007138">
    <property type="entry name" value="ABM_dom"/>
</dbReference>
<dbReference type="GO" id="GO:0004497">
    <property type="term" value="F:monooxygenase activity"/>
    <property type="evidence" value="ECO:0007669"/>
    <property type="project" value="UniProtKB-KW"/>
</dbReference>
<feature type="domain" description="ABM" evidence="1">
    <location>
        <begin position="2"/>
        <end position="94"/>
    </location>
</feature>
<dbReference type="Gene3D" id="3.30.70.100">
    <property type="match status" value="1"/>
</dbReference>
<dbReference type="InterPro" id="IPR011008">
    <property type="entry name" value="Dimeric_a/b-barrel"/>
</dbReference>
<keyword evidence="2" id="KW-0560">Oxidoreductase</keyword>
<proteinExistence type="predicted"/>
<dbReference type="Proteomes" id="UP000182375">
    <property type="component" value="Unassembled WGS sequence"/>
</dbReference>
<reference evidence="2 3" key="1">
    <citation type="submission" date="2016-10" db="EMBL/GenBank/DDBJ databases">
        <authorList>
            <person name="de Groot N.N."/>
        </authorList>
    </citation>
    <scope>NUCLEOTIDE SEQUENCE [LARGE SCALE GENOMIC DNA]</scope>
    <source>
        <strain evidence="2 3">DSM 40306</strain>
    </source>
</reference>
<dbReference type="SUPFAM" id="SSF54909">
    <property type="entry name" value="Dimeric alpha+beta barrel"/>
    <property type="match status" value="1"/>
</dbReference>